<keyword evidence="1" id="KW-1133">Transmembrane helix</keyword>
<sequence length="188" mass="21534">MTQSWWKLNPDTGSHAIYTEEDLVNLKGWELAVILFLVISASFIMSFISLFPFIISLLLSSVGIMLFRARYFLLYIKKLREEGKVKFIPKKSVQRKRGTEDQGFILAEVFLPLVLLFLLPIPLNLVIAIGFVIGIPLSILFEKLLEIGLERSLGKVKKFFVWTVLNENDLYLKEYGYLISGKANANEK</sequence>
<protein>
    <submittedName>
        <fullName evidence="2">Uncharacterized protein</fullName>
    </submittedName>
</protein>
<organism evidence="2 3">
    <name type="scientific">Sulfuracidifex metallicus DSM 6482 = JCM 9184</name>
    <dbReference type="NCBI Taxonomy" id="523847"/>
    <lineage>
        <taxon>Archaea</taxon>
        <taxon>Thermoproteota</taxon>
        <taxon>Thermoprotei</taxon>
        <taxon>Sulfolobales</taxon>
        <taxon>Sulfolobaceae</taxon>
        <taxon>Sulfuracidifex</taxon>
    </lineage>
</organism>
<evidence type="ECO:0000313" key="3">
    <source>
        <dbReference type="Proteomes" id="UP000470772"/>
    </source>
</evidence>
<evidence type="ECO:0000313" key="2">
    <source>
        <dbReference type="EMBL" id="MUN29852.1"/>
    </source>
</evidence>
<proteinExistence type="predicted"/>
<feature type="transmembrane region" description="Helical" evidence="1">
    <location>
        <begin position="34"/>
        <end position="67"/>
    </location>
</feature>
<accession>A0A6A9QXV0</accession>
<keyword evidence="1" id="KW-0472">Membrane</keyword>
<comment type="caution">
    <text evidence="2">The sequence shown here is derived from an EMBL/GenBank/DDBJ whole genome shotgun (WGS) entry which is preliminary data.</text>
</comment>
<dbReference type="OrthoDB" id="384945at2157"/>
<gene>
    <name evidence="2" type="ORF">GC250_10510</name>
</gene>
<dbReference type="AlphaFoldDB" id="A0A6A9QXV0"/>
<keyword evidence="1" id="KW-0812">Transmembrane</keyword>
<reference evidence="2 3" key="1">
    <citation type="submission" date="2019-10" db="EMBL/GenBank/DDBJ databases">
        <title>Sequencing and Assembly of Multiple Reported Metal-Biooxidizing Members of the Extremely Thermoacidophilic Archaeal Family Sulfolobaceae.</title>
        <authorList>
            <person name="Counts J.A."/>
            <person name="Kelly R.M."/>
        </authorList>
    </citation>
    <scope>NUCLEOTIDE SEQUENCE [LARGE SCALE GENOMIC DNA]</scope>
    <source>
        <strain evidence="2 3">DSM 6482</strain>
    </source>
</reference>
<dbReference type="RefSeq" id="WP_156017562.1">
    <property type="nucleotide sequence ID" value="NZ_BBBY01000013.1"/>
</dbReference>
<name>A0A6A9QXV0_SULME</name>
<evidence type="ECO:0000256" key="1">
    <source>
        <dbReference type="SAM" id="Phobius"/>
    </source>
</evidence>
<dbReference type="EMBL" id="WGGD01000005">
    <property type="protein sequence ID" value="MUN29852.1"/>
    <property type="molecule type" value="Genomic_DNA"/>
</dbReference>
<keyword evidence="3" id="KW-1185">Reference proteome</keyword>
<dbReference type="Proteomes" id="UP000470772">
    <property type="component" value="Unassembled WGS sequence"/>
</dbReference>